<protein>
    <submittedName>
        <fullName evidence="1">Uncharacterized protein</fullName>
    </submittedName>
</protein>
<evidence type="ECO:0000313" key="1">
    <source>
        <dbReference type="EMBL" id="BBM39820.1"/>
    </source>
</evidence>
<dbReference type="KEGG" id="lsz:JCM16776_0011"/>
<name>A0A510JKH5_9FUSO</name>
<dbReference type="AlphaFoldDB" id="A0A510JKH5"/>
<dbReference type="Proteomes" id="UP000322617">
    <property type="component" value="Chromosome"/>
</dbReference>
<sequence>MKDIKEAYNKKMRKMFTENMKNIFTEDMLKKYDENMLNVLREVGVDILNVNYEEANKKIVNINKQEIYEIIWNMADITESFTFYGFSQYMYKKTENVIWLNLSASLLSFTFCCVEGAYAVGIFHAREAVGIEKNLENLVTLLSFYGLPEYLMDDEEAENIAKEILELDKNNERAICVLNEILNSKKE</sequence>
<reference evidence="1 2" key="1">
    <citation type="submission" date="2019-07" db="EMBL/GenBank/DDBJ databases">
        <title>Complete Genome Sequence of Leptotrichia shahii Strain JCM 16776.</title>
        <authorList>
            <person name="Watanabe S."/>
            <person name="Cui L."/>
        </authorList>
    </citation>
    <scope>NUCLEOTIDE SEQUENCE [LARGE SCALE GENOMIC DNA]</scope>
    <source>
        <strain evidence="1 2">JCM16776</strain>
    </source>
</reference>
<organism evidence="1 2">
    <name type="scientific">Leptotrichia shahii</name>
    <dbReference type="NCBI Taxonomy" id="157691"/>
    <lineage>
        <taxon>Bacteria</taxon>
        <taxon>Fusobacteriati</taxon>
        <taxon>Fusobacteriota</taxon>
        <taxon>Fusobacteriia</taxon>
        <taxon>Fusobacteriales</taxon>
        <taxon>Leptotrichiaceae</taxon>
        <taxon>Leptotrichia</taxon>
    </lineage>
</organism>
<keyword evidence="2" id="KW-1185">Reference proteome</keyword>
<dbReference type="EMBL" id="AP019827">
    <property type="protein sequence ID" value="BBM39820.1"/>
    <property type="molecule type" value="Genomic_DNA"/>
</dbReference>
<gene>
    <name evidence="1" type="ORF">JCM16776_0011</name>
</gene>
<evidence type="ECO:0000313" key="2">
    <source>
        <dbReference type="Proteomes" id="UP000322617"/>
    </source>
</evidence>
<proteinExistence type="predicted"/>
<dbReference type="RefSeq" id="WP_018451398.1">
    <property type="nucleotide sequence ID" value="NZ_AP019827.1"/>
</dbReference>
<accession>A0A510JKH5</accession>
<dbReference type="OrthoDB" id="80293at2"/>